<sequence>MVRNKEYHTLNCIAEQVTLRQEKPDQPVESPFEEGQFTLNQNINVWGKRTTSNSYSQRLLKGNGYLEIHRSPENNNFGRLYDDNPQLEISFFNMADKDLVAVGYTVIGIPLTYLTFPADTPKILYEMFKNTIATYLQNTNLASTVCEDYRELYKSRSQRSLLQEAHFLFNTQIEDKQLWIRLYSISYAWGTIRLTHKKPKIINKDGKIIQKDATINITYESGSRNPLITYS</sequence>
<keyword evidence="2" id="KW-1185">Reference proteome</keyword>
<proteinExistence type="predicted"/>
<dbReference type="Proteomes" id="UP001234178">
    <property type="component" value="Unassembled WGS sequence"/>
</dbReference>
<comment type="caution">
    <text evidence="1">The sequence shown here is derived from an EMBL/GenBank/DDBJ whole genome shotgun (WGS) entry which is preliminary data.</text>
</comment>
<dbReference type="EMBL" id="JAOYFB010000038">
    <property type="protein sequence ID" value="KAK4027701.1"/>
    <property type="molecule type" value="Genomic_DNA"/>
</dbReference>
<organism evidence="1 2">
    <name type="scientific">Daphnia magna</name>
    <dbReference type="NCBI Taxonomy" id="35525"/>
    <lineage>
        <taxon>Eukaryota</taxon>
        <taxon>Metazoa</taxon>
        <taxon>Ecdysozoa</taxon>
        <taxon>Arthropoda</taxon>
        <taxon>Crustacea</taxon>
        <taxon>Branchiopoda</taxon>
        <taxon>Diplostraca</taxon>
        <taxon>Cladocera</taxon>
        <taxon>Anomopoda</taxon>
        <taxon>Daphniidae</taxon>
        <taxon>Daphnia</taxon>
    </lineage>
</organism>
<accession>A0ABR0ARH7</accession>
<evidence type="ECO:0000313" key="1">
    <source>
        <dbReference type="EMBL" id="KAK4027701.1"/>
    </source>
</evidence>
<name>A0ABR0ARH7_9CRUS</name>
<protein>
    <submittedName>
        <fullName evidence="1">Uncharacterized protein</fullName>
    </submittedName>
</protein>
<gene>
    <name evidence="1" type="ORF">OUZ56_016749</name>
</gene>
<evidence type="ECO:0000313" key="2">
    <source>
        <dbReference type="Proteomes" id="UP001234178"/>
    </source>
</evidence>
<reference evidence="1 2" key="1">
    <citation type="journal article" date="2023" name="Nucleic Acids Res.">
        <title>The hologenome of Daphnia magna reveals possible DNA methylation and microbiome-mediated evolution of the host genome.</title>
        <authorList>
            <person name="Chaturvedi A."/>
            <person name="Li X."/>
            <person name="Dhandapani V."/>
            <person name="Marshall H."/>
            <person name="Kissane S."/>
            <person name="Cuenca-Cambronero M."/>
            <person name="Asole G."/>
            <person name="Calvet F."/>
            <person name="Ruiz-Romero M."/>
            <person name="Marangio P."/>
            <person name="Guigo R."/>
            <person name="Rago D."/>
            <person name="Mirbahai L."/>
            <person name="Eastwood N."/>
            <person name="Colbourne J.K."/>
            <person name="Zhou J."/>
            <person name="Mallon E."/>
            <person name="Orsini L."/>
        </authorList>
    </citation>
    <scope>NUCLEOTIDE SEQUENCE [LARGE SCALE GENOMIC DNA]</scope>
    <source>
        <strain evidence="1">LRV0_1</strain>
    </source>
</reference>